<reference evidence="1" key="2">
    <citation type="journal article" date="2015" name="Fish Shellfish Immunol.">
        <title>Early steps in the European eel (Anguilla anguilla)-Vibrio vulnificus interaction in the gills: Role of the RtxA13 toxin.</title>
        <authorList>
            <person name="Callol A."/>
            <person name="Pajuelo D."/>
            <person name="Ebbesson L."/>
            <person name="Teles M."/>
            <person name="MacKenzie S."/>
            <person name="Amaro C."/>
        </authorList>
    </citation>
    <scope>NUCLEOTIDE SEQUENCE</scope>
</reference>
<dbReference type="EMBL" id="GBXM01097941">
    <property type="protein sequence ID" value="JAH10636.1"/>
    <property type="molecule type" value="Transcribed_RNA"/>
</dbReference>
<sequence>MEALTDDCFLMIFLN</sequence>
<name>A0A0E9Q161_ANGAN</name>
<reference evidence="1" key="1">
    <citation type="submission" date="2014-11" db="EMBL/GenBank/DDBJ databases">
        <authorList>
            <person name="Amaro Gonzalez C."/>
        </authorList>
    </citation>
    <scope>NUCLEOTIDE SEQUENCE</scope>
</reference>
<protein>
    <submittedName>
        <fullName evidence="1">Uncharacterized protein</fullName>
    </submittedName>
</protein>
<organism evidence="1">
    <name type="scientific">Anguilla anguilla</name>
    <name type="common">European freshwater eel</name>
    <name type="synonym">Muraena anguilla</name>
    <dbReference type="NCBI Taxonomy" id="7936"/>
    <lineage>
        <taxon>Eukaryota</taxon>
        <taxon>Metazoa</taxon>
        <taxon>Chordata</taxon>
        <taxon>Craniata</taxon>
        <taxon>Vertebrata</taxon>
        <taxon>Euteleostomi</taxon>
        <taxon>Actinopterygii</taxon>
        <taxon>Neopterygii</taxon>
        <taxon>Teleostei</taxon>
        <taxon>Anguilliformes</taxon>
        <taxon>Anguillidae</taxon>
        <taxon>Anguilla</taxon>
    </lineage>
</organism>
<evidence type="ECO:0000313" key="1">
    <source>
        <dbReference type="EMBL" id="JAH10636.1"/>
    </source>
</evidence>
<proteinExistence type="predicted"/>
<accession>A0A0E9Q161</accession>